<dbReference type="AlphaFoldDB" id="A0A1X7UKQ1"/>
<accession>A0A1X7UKQ1</accession>
<organism evidence="1">
    <name type="scientific">Amphimedon queenslandica</name>
    <name type="common">Sponge</name>
    <dbReference type="NCBI Taxonomy" id="400682"/>
    <lineage>
        <taxon>Eukaryota</taxon>
        <taxon>Metazoa</taxon>
        <taxon>Porifera</taxon>
        <taxon>Demospongiae</taxon>
        <taxon>Heteroscleromorpha</taxon>
        <taxon>Haplosclerida</taxon>
        <taxon>Niphatidae</taxon>
        <taxon>Amphimedon</taxon>
    </lineage>
</organism>
<reference evidence="1" key="1">
    <citation type="submission" date="2017-05" db="UniProtKB">
        <authorList>
            <consortium name="EnsemblMetazoa"/>
        </authorList>
    </citation>
    <scope>IDENTIFICATION</scope>
</reference>
<dbReference type="EnsemblMetazoa" id="Aqu2.1.28017_001">
    <property type="protein sequence ID" value="Aqu2.1.28017_001"/>
    <property type="gene ID" value="Aqu2.1.28017"/>
</dbReference>
<sequence length="114" mass="12590">MEEFLRDSVINITEGTTPLLSKFINAFTQQDDWTHECRQNNLSAGTVLSISRDGVPGGCTMVQVHLILRHKAANMTKAMKEASLPDLGCFAHTLQLMVHNGVLSQQAVTWPVLI</sequence>
<evidence type="ECO:0000313" key="1">
    <source>
        <dbReference type="EnsemblMetazoa" id="Aqu2.1.28017_001"/>
    </source>
</evidence>
<name>A0A1X7UKQ1_AMPQE</name>
<proteinExistence type="predicted"/>
<dbReference type="InParanoid" id="A0A1X7UKQ1"/>
<protein>
    <submittedName>
        <fullName evidence="1">Uncharacterized protein</fullName>
    </submittedName>
</protein>